<dbReference type="Pfam" id="PF01934">
    <property type="entry name" value="HepT-like"/>
    <property type="match status" value="1"/>
</dbReference>
<evidence type="ECO:0000313" key="6">
    <source>
        <dbReference type="EMBL" id="GLI27710.1"/>
    </source>
</evidence>
<proteinExistence type="predicted"/>
<keyword evidence="7" id="KW-1185">Reference proteome</keyword>
<organism evidence="6 7">
    <name type="scientific">Agromyces rhizosphaerae</name>
    <dbReference type="NCBI Taxonomy" id="88374"/>
    <lineage>
        <taxon>Bacteria</taxon>
        <taxon>Bacillati</taxon>
        <taxon>Actinomycetota</taxon>
        <taxon>Actinomycetes</taxon>
        <taxon>Micrococcales</taxon>
        <taxon>Microbacteriaceae</taxon>
        <taxon>Agromyces</taxon>
    </lineage>
</organism>
<evidence type="ECO:0000256" key="5">
    <source>
        <dbReference type="ARBA" id="ARBA00022801"/>
    </source>
</evidence>
<keyword evidence="2" id="KW-1277">Toxin-antitoxin system</keyword>
<evidence type="ECO:0000256" key="1">
    <source>
        <dbReference type="ARBA" id="ARBA00022553"/>
    </source>
</evidence>
<comment type="caution">
    <text evidence="6">The sequence shown here is derived from an EMBL/GenBank/DDBJ whole genome shotgun (WGS) entry which is preliminary data.</text>
</comment>
<dbReference type="GO" id="GO:0110001">
    <property type="term" value="C:toxin-antitoxin complex"/>
    <property type="evidence" value="ECO:0007669"/>
    <property type="project" value="InterPro"/>
</dbReference>
<dbReference type="EMBL" id="BSDP01000001">
    <property type="protein sequence ID" value="GLI27710.1"/>
    <property type="molecule type" value="Genomic_DNA"/>
</dbReference>
<dbReference type="InterPro" id="IPR051813">
    <property type="entry name" value="HepT_RNase_toxin"/>
</dbReference>
<dbReference type="GO" id="GO:0016787">
    <property type="term" value="F:hydrolase activity"/>
    <property type="evidence" value="ECO:0007669"/>
    <property type="project" value="UniProtKB-KW"/>
</dbReference>
<reference evidence="6" key="1">
    <citation type="submission" date="2022-12" db="EMBL/GenBank/DDBJ databases">
        <title>Reference genome sequencing for broad-spectrum identification of bacterial and archaeal isolates by mass spectrometry.</title>
        <authorList>
            <person name="Sekiguchi Y."/>
            <person name="Tourlousse D.M."/>
        </authorList>
    </citation>
    <scope>NUCLEOTIDE SEQUENCE</scope>
    <source>
        <strain evidence="6">14</strain>
    </source>
</reference>
<keyword evidence="1" id="KW-0597">Phosphoprotein</keyword>
<evidence type="ECO:0000256" key="2">
    <source>
        <dbReference type="ARBA" id="ARBA00022649"/>
    </source>
</evidence>
<dbReference type="PANTHER" id="PTHR34139">
    <property type="entry name" value="UPF0331 PROTEIN MJ0127"/>
    <property type="match status" value="1"/>
</dbReference>
<dbReference type="AlphaFoldDB" id="A0A9W6CXY7"/>
<accession>A0A9W6CXY7</accession>
<dbReference type="Proteomes" id="UP001144396">
    <property type="component" value="Unassembled WGS sequence"/>
</dbReference>
<name>A0A9W6CXY7_9MICO</name>
<dbReference type="GO" id="GO:0000166">
    <property type="term" value="F:nucleotide binding"/>
    <property type="evidence" value="ECO:0007669"/>
    <property type="project" value="UniProtKB-KW"/>
</dbReference>
<gene>
    <name evidence="6" type="ORF">ARHIZOSPH14_19520</name>
</gene>
<dbReference type="InterPro" id="IPR008201">
    <property type="entry name" value="HepT-like"/>
</dbReference>
<dbReference type="PANTHER" id="PTHR34139:SF1">
    <property type="entry name" value="RNASE MJ1380-RELATED"/>
    <property type="match status" value="1"/>
</dbReference>
<protein>
    <submittedName>
        <fullName evidence="6">DUF86 domain-containing protein</fullName>
    </submittedName>
</protein>
<evidence type="ECO:0000313" key="7">
    <source>
        <dbReference type="Proteomes" id="UP001144396"/>
    </source>
</evidence>
<keyword evidence="3" id="KW-0540">Nuclease</keyword>
<evidence type="ECO:0000256" key="3">
    <source>
        <dbReference type="ARBA" id="ARBA00022722"/>
    </source>
</evidence>
<dbReference type="GO" id="GO:0004540">
    <property type="term" value="F:RNA nuclease activity"/>
    <property type="evidence" value="ECO:0007669"/>
    <property type="project" value="InterPro"/>
</dbReference>
<keyword evidence="5" id="KW-0378">Hydrolase</keyword>
<evidence type="ECO:0000256" key="4">
    <source>
        <dbReference type="ARBA" id="ARBA00022741"/>
    </source>
</evidence>
<dbReference type="RefSeq" id="WP_281884475.1">
    <property type="nucleotide sequence ID" value="NZ_BSDP01000001.1"/>
</dbReference>
<keyword evidence="4" id="KW-0547">Nucleotide-binding</keyword>
<sequence length="105" mass="11822">MSRSSRERLQDILVACSAIEQYLVLPSDDGLVFDAMRMRLVEIGEAIKDLDPSVTGAEPDIPWAEIARMRDQLAHRYFDTSHAIVLTTARQDIPLLRAAVERLLS</sequence>